<evidence type="ECO:0000313" key="1">
    <source>
        <dbReference type="EMBL" id="QIZ86009.1"/>
    </source>
</evidence>
<organism evidence="1">
    <name type="scientific">Oscillatoria sp. PCC 7926</name>
    <dbReference type="NCBI Taxonomy" id="587415"/>
    <lineage>
        <taxon>Bacteria</taxon>
        <taxon>Bacillati</taxon>
        <taxon>Cyanobacteriota</taxon>
        <taxon>Cyanophyceae</taxon>
        <taxon>Oscillatoriophycideae</taxon>
        <taxon>Oscillatoriales</taxon>
        <taxon>Oscillatoriaceae</taxon>
        <taxon>Oscillatoria</taxon>
    </lineage>
</organism>
<dbReference type="GO" id="GO:0051536">
    <property type="term" value="F:iron-sulfur cluster binding"/>
    <property type="evidence" value="ECO:0007669"/>
    <property type="project" value="InterPro"/>
</dbReference>
<dbReference type="AlphaFoldDB" id="A0A6H1V4M9"/>
<dbReference type="EMBL" id="MN724925">
    <property type="protein sequence ID" value="QIZ86009.1"/>
    <property type="molecule type" value="Genomic_DNA"/>
</dbReference>
<dbReference type="SFLD" id="SFLDS00029">
    <property type="entry name" value="Radical_SAM"/>
    <property type="match status" value="1"/>
</dbReference>
<sequence>MSLKLSEKLSQRIRKMTAKTLPLAPQLAQSDDALEQETIERWMKLDEQELTSISHIKRFTEYYEADPEFRKNVAIAPEQTVAQYNLKIPLAEIRWLWDAEFVKSQQSQDIPFPIALQRFIDYEKARERYFFRWRNNMPDSDPRFQAWRDRQIARGDSEIRKSHNAQILHAPVAFELTKGCSVGCSFCGISAPRFSDIFTYTAENAQLWREVLEVIKEICGPAAGTGFCYWATDPLDNPDYEQFVSDFQAILGAIPQMTTAQPMKYPARVRSLLKFSDSQGFSYHRFSILSLKILQNVYAEFSPEDLIRVGLVMQNKESLMNKAVAGRSWEKQNKAGEASDELAQSTIACVTGFLFNMVERSVKLISPCKADDRWPNGYRVYARGNFETANDLKVLLERMITQQMPLEIRADENLRFRRDLKHENLDDGFKLSTRFLTLKFRHRPLIKELGEAILKGDKTAAEIVAEFEKLGVNATETYYSLNLMFNRGVLDDEPQPVTEIIAEHGFNG</sequence>
<accession>A0A6H1V4M9</accession>
<reference evidence="1" key="1">
    <citation type="journal article" date="2020" name="Angew. Chem. Int. Ed. Engl.">
        <title>Landornamides, antiviral ornithine-containing ribosomal peptides discovered by proteusin mining.</title>
        <authorList>
            <person name="Bosch N."/>
            <person name="Mariana B."/>
            <person name="Greczmiel U."/>
            <person name="Morinaka B."/>
            <person name="Gugger M."/>
            <person name="Oxenius A."/>
            <person name="Vagstad A.L."/>
            <person name="Piel J."/>
        </authorList>
    </citation>
    <scope>NUCLEOTIDE SEQUENCE</scope>
    <source>
        <strain evidence="1">PCC 7926</strain>
    </source>
</reference>
<name>A0A6H1V4M9_9CYAN</name>
<dbReference type="NCBIfam" id="TIGR04517">
    <property type="entry name" value="rSAM_PoyD"/>
    <property type="match status" value="1"/>
</dbReference>
<protein>
    <submittedName>
        <fullName evidence="1">RSAM peptide epimerase</fullName>
    </submittedName>
</protein>
<proteinExistence type="predicted"/>
<dbReference type="InterPro" id="IPR007197">
    <property type="entry name" value="rSAM"/>
</dbReference>
<dbReference type="GO" id="GO:0003824">
    <property type="term" value="F:catalytic activity"/>
    <property type="evidence" value="ECO:0007669"/>
    <property type="project" value="InterPro"/>
</dbReference>
<gene>
    <name evidence="1" type="primary">OspD</name>
</gene>
<dbReference type="InterPro" id="IPR030950">
    <property type="entry name" value="rSAM_PoyD"/>
</dbReference>